<comment type="caution">
    <text evidence="2">The sequence shown here is derived from an EMBL/GenBank/DDBJ whole genome shotgun (WGS) entry which is preliminary data.</text>
</comment>
<evidence type="ECO:0000313" key="2">
    <source>
        <dbReference type="EMBL" id="CAK0830316.1"/>
    </source>
</evidence>
<sequence>MAPPTPARARPSLLVAAAGAALAANAASSDTPGSGFRVVGRGGCRTTSGGSGTNTIADNATTAAECQDFCAKDQACVAFEVRYAVDEATFNPGLLIGGSCEIHTE</sequence>
<reference evidence="2" key="1">
    <citation type="submission" date="2023-10" db="EMBL/GenBank/DDBJ databases">
        <authorList>
            <person name="Chen Y."/>
            <person name="Shah S."/>
            <person name="Dougan E. K."/>
            <person name="Thang M."/>
            <person name="Chan C."/>
        </authorList>
    </citation>
    <scope>NUCLEOTIDE SEQUENCE [LARGE SCALE GENOMIC DNA]</scope>
</reference>
<keyword evidence="3" id="KW-1185">Reference proteome</keyword>
<feature type="non-terminal residue" evidence="2">
    <location>
        <position position="105"/>
    </location>
</feature>
<dbReference type="Proteomes" id="UP001189429">
    <property type="component" value="Unassembled WGS sequence"/>
</dbReference>
<name>A0ABN9SE51_9DINO</name>
<evidence type="ECO:0000256" key="1">
    <source>
        <dbReference type="SAM" id="SignalP"/>
    </source>
</evidence>
<keyword evidence="1" id="KW-0732">Signal</keyword>
<evidence type="ECO:0000313" key="3">
    <source>
        <dbReference type="Proteomes" id="UP001189429"/>
    </source>
</evidence>
<accession>A0ABN9SE51</accession>
<organism evidence="2 3">
    <name type="scientific">Prorocentrum cordatum</name>
    <dbReference type="NCBI Taxonomy" id="2364126"/>
    <lineage>
        <taxon>Eukaryota</taxon>
        <taxon>Sar</taxon>
        <taxon>Alveolata</taxon>
        <taxon>Dinophyceae</taxon>
        <taxon>Prorocentrales</taxon>
        <taxon>Prorocentraceae</taxon>
        <taxon>Prorocentrum</taxon>
    </lineage>
</organism>
<evidence type="ECO:0008006" key="4">
    <source>
        <dbReference type="Google" id="ProtNLM"/>
    </source>
</evidence>
<feature type="signal peptide" evidence="1">
    <location>
        <begin position="1"/>
        <end position="29"/>
    </location>
</feature>
<dbReference type="EMBL" id="CAUYUJ010010813">
    <property type="protein sequence ID" value="CAK0830316.1"/>
    <property type="molecule type" value="Genomic_DNA"/>
</dbReference>
<protein>
    <recommendedName>
        <fullName evidence="4">Apple domain-containing protein</fullName>
    </recommendedName>
</protein>
<feature type="chain" id="PRO_5045903209" description="Apple domain-containing protein" evidence="1">
    <location>
        <begin position="30"/>
        <end position="105"/>
    </location>
</feature>
<proteinExistence type="predicted"/>
<gene>
    <name evidence="2" type="ORF">PCOR1329_LOCUS28990</name>
</gene>